<protein>
    <submittedName>
        <fullName evidence="2">Uncharacterized protein</fullName>
    </submittedName>
</protein>
<dbReference type="AlphaFoldDB" id="A0A9P5TXC8"/>
<sequence length="168" mass="18048">MSGGGSGSSTPNAGSHIVAGAGGRAAIVGKLWGVQCGMLLSLYGNRLRLHPPSLSSPNPCDGCNLPVAAGAPTISAYGLIALLRYTMTLDHFQSSHFLLGHFAKRFYVCTFLFNGLIFAVMILPFFFPACVTFGAVTIFGILTLYFTPLEKWLRRKHVLQALHSADEE</sequence>
<comment type="caution">
    <text evidence="2">The sequence shown here is derived from an EMBL/GenBank/DDBJ whole genome shotgun (WGS) entry which is preliminary data.</text>
</comment>
<dbReference type="Proteomes" id="UP000772434">
    <property type="component" value="Unassembled WGS sequence"/>
</dbReference>
<gene>
    <name evidence="2" type="ORF">BDP27DRAFT_1433658</name>
</gene>
<keyword evidence="1" id="KW-1133">Transmembrane helix</keyword>
<dbReference type="OrthoDB" id="10054429at2759"/>
<accession>A0A9P5TXC8</accession>
<organism evidence="2 3">
    <name type="scientific">Rhodocollybia butyracea</name>
    <dbReference type="NCBI Taxonomy" id="206335"/>
    <lineage>
        <taxon>Eukaryota</taxon>
        <taxon>Fungi</taxon>
        <taxon>Dikarya</taxon>
        <taxon>Basidiomycota</taxon>
        <taxon>Agaricomycotina</taxon>
        <taxon>Agaricomycetes</taxon>
        <taxon>Agaricomycetidae</taxon>
        <taxon>Agaricales</taxon>
        <taxon>Marasmiineae</taxon>
        <taxon>Omphalotaceae</taxon>
        <taxon>Rhodocollybia</taxon>
    </lineage>
</organism>
<evidence type="ECO:0000256" key="1">
    <source>
        <dbReference type="SAM" id="Phobius"/>
    </source>
</evidence>
<dbReference type="EMBL" id="JADNRY010000439">
    <property type="protein sequence ID" value="KAF9055548.1"/>
    <property type="molecule type" value="Genomic_DNA"/>
</dbReference>
<evidence type="ECO:0000313" key="2">
    <source>
        <dbReference type="EMBL" id="KAF9055548.1"/>
    </source>
</evidence>
<keyword evidence="1" id="KW-0812">Transmembrane</keyword>
<keyword evidence="1" id="KW-0472">Membrane</keyword>
<proteinExistence type="predicted"/>
<feature type="transmembrane region" description="Helical" evidence="1">
    <location>
        <begin position="133"/>
        <end position="149"/>
    </location>
</feature>
<feature type="transmembrane region" description="Helical" evidence="1">
    <location>
        <begin position="106"/>
        <end position="127"/>
    </location>
</feature>
<keyword evidence="3" id="KW-1185">Reference proteome</keyword>
<evidence type="ECO:0000313" key="3">
    <source>
        <dbReference type="Proteomes" id="UP000772434"/>
    </source>
</evidence>
<name>A0A9P5TXC8_9AGAR</name>
<reference evidence="2" key="1">
    <citation type="submission" date="2020-11" db="EMBL/GenBank/DDBJ databases">
        <authorList>
            <consortium name="DOE Joint Genome Institute"/>
            <person name="Ahrendt S."/>
            <person name="Riley R."/>
            <person name="Andreopoulos W."/>
            <person name="Labutti K."/>
            <person name="Pangilinan J."/>
            <person name="Ruiz-Duenas F.J."/>
            <person name="Barrasa J.M."/>
            <person name="Sanchez-Garcia M."/>
            <person name="Camarero S."/>
            <person name="Miyauchi S."/>
            <person name="Serrano A."/>
            <person name="Linde D."/>
            <person name="Babiker R."/>
            <person name="Drula E."/>
            <person name="Ayuso-Fernandez I."/>
            <person name="Pacheco R."/>
            <person name="Padilla G."/>
            <person name="Ferreira P."/>
            <person name="Barriuso J."/>
            <person name="Kellner H."/>
            <person name="Castanera R."/>
            <person name="Alfaro M."/>
            <person name="Ramirez L."/>
            <person name="Pisabarro A.G."/>
            <person name="Kuo A."/>
            <person name="Tritt A."/>
            <person name="Lipzen A."/>
            <person name="He G."/>
            <person name="Yan M."/>
            <person name="Ng V."/>
            <person name="Cullen D."/>
            <person name="Martin F."/>
            <person name="Rosso M.-N."/>
            <person name="Henrissat B."/>
            <person name="Hibbett D."/>
            <person name="Martinez A.T."/>
            <person name="Grigoriev I.V."/>
        </authorList>
    </citation>
    <scope>NUCLEOTIDE SEQUENCE</scope>
    <source>
        <strain evidence="2">AH 40177</strain>
    </source>
</reference>
<feature type="transmembrane region" description="Helical" evidence="1">
    <location>
        <begin position="65"/>
        <end position="85"/>
    </location>
</feature>